<comment type="caution">
    <text evidence="1">The sequence shown here is derived from an EMBL/GenBank/DDBJ whole genome shotgun (WGS) entry which is preliminary data.</text>
</comment>
<dbReference type="STRING" id="1227457.C451_01918"/>
<dbReference type="OrthoDB" id="380078at2157"/>
<evidence type="ECO:0000313" key="1">
    <source>
        <dbReference type="EMBL" id="EMA56525.1"/>
    </source>
</evidence>
<accession>M0NIP5</accession>
<organism evidence="1 2">
    <name type="scientific">Halococcus thailandensis JCM 13552</name>
    <dbReference type="NCBI Taxonomy" id="1227457"/>
    <lineage>
        <taxon>Archaea</taxon>
        <taxon>Methanobacteriati</taxon>
        <taxon>Methanobacteriota</taxon>
        <taxon>Stenosarchaea group</taxon>
        <taxon>Halobacteria</taxon>
        <taxon>Halobacteriales</taxon>
        <taxon>Halococcaceae</taxon>
        <taxon>Halococcus</taxon>
    </lineage>
</organism>
<name>M0NIP5_9EURY</name>
<dbReference type="EMBL" id="AOMF01000035">
    <property type="protein sequence ID" value="EMA56525.1"/>
    <property type="molecule type" value="Genomic_DNA"/>
</dbReference>
<dbReference type="AlphaFoldDB" id="M0NIP5"/>
<evidence type="ECO:0000313" key="2">
    <source>
        <dbReference type="Proteomes" id="UP000011680"/>
    </source>
</evidence>
<proteinExistence type="predicted"/>
<gene>
    <name evidence="1" type="ORF">C451_01918</name>
</gene>
<reference evidence="1 2" key="1">
    <citation type="journal article" date="2014" name="PLoS Genet.">
        <title>Phylogenetically driven sequencing of extremely halophilic archaea reveals strategies for static and dynamic osmo-response.</title>
        <authorList>
            <person name="Becker E.A."/>
            <person name="Seitzer P.M."/>
            <person name="Tritt A."/>
            <person name="Larsen D."/>
            <person name="Krusor M."/>
            <person name="Yao A.I."/>
            <person name="Wu D."/>
            <person name="Madern D."/>
            <person name="Eisen J.A."/>
            <person name="Darling A.E."/>
            <person name="Facciotti M.T."/>
        </authorList>
    </citation>
    <scope>NUCLEOTIDE SEQUENCE [LARGE SCALE GENOMIC DNA]</scope>
    <source>
        <strain evidence="1 2">JCM 13552</strain>
    </source>
</reference>
<dbReference type="Proteomes" id="UP000011680">
    <property type="component" value="Unassembled WGS sequence"/>
</dbReference>
<dbReference type="RefSeq" id="WP_007737026.1">
    <property type="nucleotide sequence ID" value="NZ_AOMF01000035.1"/>
</dbReference>
<protein>
    <submittedName>
        <fullName evidence="1">Uncharacterized protein</fullName>
    </submittedName>
</protein>
<dbReference type="PATRIC" id="fig|1227457.3.peg.338"/>
<sequence length="86" mass="9476">MSATVENPATIRELTRYVECEHPRLNTSYNARREQLVVVGQSGKPEPPAALRKIIASNDYEVQAQTVASRGRWLGVVNPANDGGNR</sequence>
<keyword evidence="2" id="KW-1185">Reference proteome</keyword>